<gene>
    <name evidence="2" type="ORF">KQX54_009050</name>
</gene>
<sequence>MALAPAAAASLDVCRARNYRFSERLAWSSSEAVQQKRNERLGNKVASRQAPRPLSERSSTSGQGVPECRSELERDSGRRLRRTQQNFKGLFDGFRCWHREILINPHYTPLVYYRAVSSRASLDYLASSLSLLPKRSLKL</sequence>
<feature type="region of interest" description="Disordered" evidence="1">
    <location>
        <begin position="28"/>
        <end position="79"/>
    </location>
</feature>
<dbReference type="GO" id="GO:0008813">
    <property type="term" value="F:chorismate lyase activity"/>
    <property type="evidence" value="ECO:0007669"/>
    <property type="project" value="InterPro"/>
</dbReference>
<comment type="caution">
    <text evidence="2">The sequence shown here is derived from an EMBL/GenBank/DDBJ whole genome shotgun (WGS) entry which is preliminary data.</text>
</comment>
<accession>A0AAV7I850</accession>
<name>A0AAV7I850_COTGL</name>
<evidence type="ECO:0000256" key="1">
    <source>
        <dbReference type="SAM" id="MobiDB-lite"/>
    </source>
</evidence>
<evidence type="ECO:0000313" key="3">
    <source>
        <dbReference type="Proteomes" id="UP000826195"/>
    </source>
</evidence>
<organism evidence="2 3">
    <name type="scientific">Cotesia glomerata</name>
    <name type="common">Lepidopteran parasitic wasp</name>
    <name type="synonym">Apanteles glomeratus</name>
    <dbReference type="NCBI Taxonomy" id="32391"/>
    <lineage>
        <taxon>Eukaryota</taxon>
        <taxon>Metazoa</taxon>
        <taxon>Ecdysozoa</taxon>
        <taxon>Arthropoda</taxon>
        <taxon>Hexapoda</taxon>
        <taxon>Insecta</taxon>
        <taxon>Pterygota</taxon>
        <taxon>Neoptera</taxon>
        <taxon>Endopterygota</taxon>
        <taxon>Hymenoptera</taxon>
        <taxon>Apocrita</taxon>
        <taxon>Ichneumonoidea</taxon>
        <taxon>Braconidae</taxon>
        <taxon>Microgastrinae</taxon>
        <taxon>Cotesia</taxon>
    </lineage>
</organism>
<feature type="compositionally biased region" description="Basic and acidic residues" evidence="1">
    <location>
        <begin position="68"/>
        <end position="78"/>
    </location>
</feature>
<keyword evidence="3" id="KW-1185">Reference proteome</keyword>
<dbReference type="Pfam" id="PF04345">
    <property type="entry name" value="Chor_lyase"/>
    <property type="match status" value="1"/>
</dbReference>
<dbReference type="InterPro" id="IPR007440">
    <property type="entry name" value="Chorismate--pyruvate_lyase"/>
</dbReference>
<dbReference type="Proteomes" id="UP000826195">
    <property type="component" value="Unassembled WGS sequence"/>
</dbReference>
<dbReference type="GO" id="GO:0005737">
    <property type="term" value="C:cytoplasm"/>
    <property type="evidence" value="ECO:0007669"/>
    <property type="project" value="InterPro"/>
</dbReference>
<dbReference type="GO" id="GO:0006744">
    <property type="term" value="P:ubiquinone biosynthetic process"/>
    <property type="evidence" value="ECO:0007669"/>
    <property type="project" value="InterPro"/>
</dbReference>
<evidence type="ECO:0000313" key="2">
    <source>
        <dbReference type="EMBL" id="KAH0546386.1"/>
    </source>
</evidence>
<protein>
    <submittedName>
        <fullName evidence="2">Uncharacterized protein</fullName>
    </submittedName>
</protein>
<dbReference type="EMBL" id="JAHXZJ010002237">
    <property type="protein sequence ID" value="KAH0546386.1"/>
    <property type="molecule type" value="Genomic_DNA"/>
</dbReference>
<reference evidence="2 3" key="1">
    <citation type="journal article" date="2021" name="J. Hered.">
        <title>A chromosome-level genome assembly of the parasitoid wasp, Cotesia glomerata (Hymenoptera: Braconidae).</title>
        <authorList>
            <person name="Pinto B.J."/>
            <person name="Weis J.J."/>
            <person name="Gamble T."/>
            <person name="Ode P.J."/>
            <person name="Paul R."/>
            <person name="Zaspel J.M."/>
        </authorList>
    </citation>
    <scope>NUCLEOTIDE SEQUENCE [LARGE SCALE GENOMIC DNA]</scope>
    <source>
        <strain evidence="2">CgM1</strain>
    </source>
</reference>
<dbReference type="AlphaFoldDB" id="A0AAV7I850"/>
<proteinExistence type="predicted"/>